<dbReference type="PANTHER" id="PTHR46690:SF1">
    <property type="entry name" value="CYTOCHROME C OXIDASE ASSEMBLY FACTOR 6 HOMOLOG"/>
    <property type="match status" value="1"/>
</dbReference>
<dbReference type="InterPro" id="IPR036549">
    <property type="entry name" value="CX6/COA6-like_sf"/>
</dbReference>
<dbReference type="InterPro" id="IPR048280">
    <property type="entry name" value="COX6B-like"/>
</dbReference>
<dbReference type="InterPro" id="IPR042289">
    <property type="entry name" value="COA6"/>
</dbReference>
<evidence type="ECO:0000256" key="2">
    <source>
        <dbReference type="ARBA" id="ARBA00023128"/>
    </source>
</evidence>
<dbReference type="PANTHER" id="PTHR46690">
    <property type="entry name" value="CYTOCHROME C OXIDASE ASSEMBLY FACTOR 6 HOMOLOG"/>
    <property type="match status" value="1"/>
</dbReference>
<keyword evidence="3" id="KW-1015">Disulfide bond</keyword>
<keyword evidence="5" id="KW-1185">Reference proteome</keyword>
<evidence type="ECO:0000313" key="4">
    <source>
        <dbReference type="EMBL" id="KAK7473682.1"/>
    </source>
</evidence>
<dbReference type="Gene3D" id="1.10.10.140">
    <property type="entry name" value="Cytochrome c oxidase, subunit VIb"/>
    <property type="match status" value="1"/>
</dbReference>
<reference evidence="4 5" key="1">
    <citation type="journal article" date="2023" name="Sci. Data">
        <title>Genome assembly of the Korean intertidal mud-creeper Batillaria attramentaria.</title>
        <authorList>
            <person name="Patra A.K."/>
            <person name="Ho P.T."/>
            <person name="Jun S."/>
            <person name="Lee S.J."/>
            <person name="Kim Y."/>
            <person name="Won Y.J."/>
        </authorList>
    </citation>
    <scope>NUCLEOTIDE SEQUENCE [LARGE SCALE GENOMIC DNA]</scope>
    <source>
        <strain evidence="4">Wonlab-2016</strain>
    </source>
</reference>
<dbReference type="GO" id="GO:0005739">
    <property type="term" value="C:mitochondrion"/>
    <property type="evidence" value="ECO:0007669"/>
    <property type="project" value="UniProtKB-SubCell"/>
</dbReference>
<dbReference type="Proteomes" id="UP001519460">
    <property type="component" value="Unassembled WGS sequence"/>
</dbReference>
<dbReference type="PROSITE" id="PS51808">
    <property type="entry name" value="CHCH"/>
    <property type="match status" value="1"/>
</dbReference>
<dbReference type="SUPFAM" id="SSF47694">
    <property type="entry name" value="Cytochrome c oxidase subunit h"/>
    <property type="match status" value="1"/>
</dbReference>
<evidence type="ECO:0008006" key="6">
    <source>
        <dbReference type="Google" id="ProtNLM"/>
    </source>
</evidence>
<organism evidence="4 5">
    <name type="scientific">Batillaria attramentaria</name>
    <dbReference type="NCBI Taxonomy" id="370345"/>
    <lineage>
        <taxon>Eukaryota</taxon>
        <taxon>Metazoa</taxon>
        <taxon>Spiralia</taxon>
        <taxon>Lophotrochozoa</taxon>
        <taxon>Mollusca</taxon>
        <taxon>Gastropoda</taxon>
        <taxon>Caenogastropoda</taxon>
        <taxon>Sorbeoconcha</taxon>
        <taxon>Cerithioidea</taxon>
        <taxon>Batillariidae</taxon>
        <taxon>Batillaria</taxon>
    </lineage>
</organism>
<keyword evidence="2" id="KW-0496">Mitochondrion</keyword>
<dbReference type="AlphaFoldDB" id="A0ABD0JFM7"/>
<comment type="subcellular location">
    <subcellularLocation>
        <location evidence="1">Mitochondrion</location>
    </subcellularLocation>
</comment>
<accession>A0ABD0JFM7</accession>
<proteinExistence type="predicted"/>
<dbReference type="EMBL" id="JACVVK020000461">
    <property type="protein sequence ID" value="KAK7473682.1"/>
    <property type="molecule type" value="Genomic_DNA"/>
</dbReference>
<dbReference type="Pfam" id="PF02297">
    <property type="entry name" value="COX6B"/>
    <property type="match status" value="1"/>
</dbReference>
<name>A0ABD0JFM7_9CAEN</name>
<evidence type="ECO:0000256" key="1">
    <source>
        <dbReference type="ARBA" id="ARBA00004173"/>
    </source>
</evidence>
<sequence>MSFPKSEERKKCWSARDSYWQCLADNGEDQSKCSKLRADFENSCVKQWVKYFDRRREYLKYKEKIEKDGFDPIDKGEKAKM</sequence>
<evidence type="ECO:0000256" key="3">
    <source>
        <dbReference type="ARBA" id="ARBA00023157"/>
    </source>
</evidence>
<comment type="caution">
    <text evidence="4">The sequence shown here is derived from an EMBL/GenBank/DDBJ whole genome shotgun (WGS) entry which is preliminary data.</text>
</comment>
<evidence type="ECO:0000313" key="5">
    <source>
        <dbReference type="Proteomes" id="UP001519460"/>
    </source>
</evidence>
<gene>
    <name evidence="4" type="ORF">BaRGS_00035079</name>
</gene>
<protein>
    <recommendedName>
        <fullName evidence="6">Cytochrome c oxidase assembly factor 6 homolog</fullName>
    </recommendedName>
</protein>